<feature type="domain" description="Centromere/kinetochore protein zw10 C-terminal" evidence="2">
    <location>
        <begin position="72"/>
        <end position="198"/>
    </location>
</feature>
<organism evidence="4 5">
    <name type="scientific">Stegodyphus mimosarum</name>
    <name type="common">African social velvet spider</name>
    <dbReference type="NCBI Taxonomy" id="407821"/>
    <lineage>
        <taxon>Eukaryota</taxon>
        <taxon>Metazoa</taxon>
        <taxon>Ecdysozoa</taxon>
        <taxon>Arthropoda</taxon>
        <taxon>Chelicerata</taxon>
        <taxon>Arachnida</taxon>
        <taxon>Araneae</taxon>
        <taxon>Araneomorphae</taxon>
        <taxon>Entelegynae</taxon>
        <taxon>Eresoidea</taxon>
        <taxon>Eresidae</taxon>
        <taxon>Stegodyphus</taxon>
    </lineage>
</organism>
<evidence type="ECO:0000313" key="4">
    <source>
        <dbReference type="EMBL" id="KFM64702.1"/>
    </source>
</evidence>
<accession>A0A087THW3</accession>
<keyword evidence="5" id="KW-1185">Reference proteome</keyword>
<evidence type="ECO:0000259" key="3">
    <source>
        <dbReference type="Pfam" id="PF22766"/>
    </source>
</evidence>
<dbReference type="InterPro" id="IPR046362">
    <property type="entry name" value="Zw10/DSL1_C_sf"/>
</dbReference>
<protein>
    <submittedName>
        <fullName evidence="4">Centromere/kinetochore protein zw10-like protein</fullName>
    </submittedName>
</protein>
<reference evidence="4 5" key="1">
    <citation type="submission" date="2013-11" db="EMBL/GenBank/DDBJ databases">
        <title>Genome sequencing of Stegodyphus mimosarum.</title>
        <authorList>
            <person name="Bechsgaard J."/>
        </authorList>
    </citation>
    <scope>NUCLEOTIDE SEQUENCE [LARGE SCALE GENOMIC DNA]</scope>
</reference>
<feature type="coiled-coil region" evidence="1">
    <location>
        <begin position="190"/>
        <end position="237"/>
    </location>
</feature>
<dbReference type="GO" id="GO:0006888">
    <property type="term" value="P:endoplasmic reticulum to Golgi vesicle-mediated transport"/>
    <property type="evidence" value="ECO:0007669"/>
    <property type="project" value="TreeGrafter"/>
</dbReference>
<dbReference type="Pfam" id="PF20666">
    <property type="entry name" value="ZW10_C"/>
    <property type="match status" value="1"/>
</dbReference>
<sequence>MPENKLLEFIYSVDTLPIDKMTQDIMNRARSLMKKSLHQTVTVGSEIESSGEKNGTNLNDNQTKNELSKSAFIFPRSQISTSVKDLKKLLYTIKDEAKNIGSSSVLRIFYVARSICELYCCVVPTFHKQEIESIPQQTAIFHNNCMYLAHCLCVLGTVYECDLESDIPKTFVDLVQEIRRLGTEAFLCQMRCQKEQLLQSLKELNEYENIVTDDGLVNKAEKAVRQCLCQLQLLKKAWSDILPVQVYFKAIGTLLNTCLEEIMSNILSLEDIAAEAAAQLDSIFGILLKEGSDLFKIFSTDRSNAVHLYVRSLTKFQEMHFLLCATMKEIVDRWASGKGSLATHFRPEEVRHMIIAFFENSEKRIAALS</sequence>
<dbReference type="GO" id="GO:0007094">
    <property type="term" value="P:mitotic spindle assembly checkpoint signaling"/>
    <property type="evidence" value="ECO:0007669"/>
    <property type="project" value="TreeGrafter"/>
</dbReference>
<dbReference type="InterPro" id="IPR048343">
    <property type="entry name" value="ZW10_C"/>
</dbReference>
<dbReference type="GO" id="GO:1990423">
    <property type="term" value="C:RZZ complex"/>
    <property type="evidence" value="ECO:0007669"/>
    <property type="project" value="TreeGrafter"/>
</dbReference>
<dbReference type="GO" id="GO:0005737">
    <property type="term" value="C:cytoplasm"/>
    <property type="evidence" value="ECO:0007669"/>
    <property type="project" value="GOC"/>
</dbReference>
<evidence type="ECO:0000259" key="2">
    <source>
        <dbReference type="Pfam" id="PF20666"/>
    </source>
</evidence>
<dbReference type="Proteomes" id="UP000054359">
    <property type="component" value="Unassembled WGS sequence"/>
</dbReference>
<dbReference type="STRING" id="407821.A0A087THW3"/>
<proteinExistence type="predicted"/>
<dbReference type="PANTHER" id="PTHR12205">
    <property type="entry name" value="CENTROMERE/KINETOCHORE PROTEIN ZW10"/>
    <property type="match status" value="1"/>
</dbReference>
<keyword evidence="1" id="KW-0175">Coiled coil</keyword>
<dbReference type="InterPro" id="IPR055148">
    <property type="entry name" value="ZW10_C_2"/>
</dbReference>
<evidence type="ECO:0000313" key="5">
    <source>
        <dbReference type="Proteomes" id="UP000054359"/>
    </source>
</evidence>
<gene>
    <name evidence="4" type="ORF">X975_00714</name>
</gene>
<feature type="domain" description="ZW10 C-terminal helical" evidence="3">
    <location>
        <begin position="222"/>
        <end position="368"/>
    </location>
</feature>
<feature type="non-terminal residue" evidence="4">
    <location>
        <position position="369"/>
    </location>
</feature>
<evidence type="ECO:0000256" key="1">
    <source>
        <dbReference type="SAM" id="Coils"/>
    </source>
</evidence>
<dbReference type="EMBL" id="KK115302">
    <property type="protein sequence ID" value="KFM64702.1"/>
    <property type="molecule type" value="Genomic_DNA"/>
</dbReference>
<dbReference type="AlphaFoldDB" id="A0A087THW3"/>
<dbReference type="PANTHER" id="PTHR12205:SF0">
    <property type="entry name" value="CENTROMERE_KINETOCHORE PROTEIN ZW10 HOMOLOG"/>
    <property type="match status" value="1"/>
</dbReference>
<dbReference type="Pfam" id="PF22766">
    <property type="entry name" value="ZW10_C2"/>
    <property type="match status" value="1"/>
</dbReference>
<name>A0A087THW3_STEMI</name>
<dbReference type="OrthoDB" id="534815at2759"/>
<dbReference type="Gene3D" id="1.10.357.150">
    <property type="match status" value="1"/>
</dbReference>
<dbReference type="OMA" id="ARINHTH"/>